<gene>
    <name evidence="2" type="ORF">FWK35_00030964</name>
</gene>
<organism evidence="2 3">
    <name type="scientific">Aphis craccivora</name>
    <name type="common">Cowpea aphid</name>
    <dbReference type="NCBI Taxonomy" id="307492"/>
    <lineage>
        <taxon>Eukaryota</taxon>
        <taxon>Metazoa</taxon>
        <taxon>Ecdysozoa</taxon>
        <taxon>Arthropoda</taxon>
        <taxon>Hexapoda</taxon>
        <taxon>Insecta</taxon>
        <taxon>Pterygota</taxon>
        <taxon>Neoptera</taxon>
        <taxon>Paraneoptera</taxon>
        <taxon>Hemiptera</taxon>
        <taxon>Sternorrhyncha</taxon>
        <taxon>Aphidomorpha</taxon>
        <taxon>Aphidoidea</taxon>
        <taxon>Aphididae</taxon>
        <taxon>Aphidini</taxon>
        <taxon>Aphis</taxon>
        <taxon>Aphis</taxon>
    </lineage>
</organism>
<dbReference type="Proteomes" id="UP000478052">
    <property type="component" value="Unassembled WGS sequence"/>
</dbReference>
<accession>A0A6G0YAI1</accession>
<feature type="region of interest" description="Disordered" evidence="1">
    <location>
        <begin position="1"/>
        <end position="51"/>
    </location>
</feature>
<keyword evidence="3" id="KW-1185">Reference proteome</keyword>
<dbReference type="EMBL" id="VUJU01005180">
    <property type="protein sequence ID" value="KAF0752042.1"/>
    <property type="molecule type" value="Genomic_DNA"/>
</dbReference>
<feature type="compositionally biased region" description="Low complexity" evidence="1">
    <location>
        <begin position="19"/>
        <end position="51"/>
    </location>
</feature>
<name>A0A6G0YAI1_APHCR</name>
<sequence>MYYEWTRENSLNPPPPSVCPSRRCSPLRSSPSSHPTSESTSGRRTPSSGGPLVAIVATRGLPRVCRRPVVCVCDVNRERLKLAGYYPGPPPPPLQCRPMLSDYHDGTKDGDNNMLLY</sequence>
<reference evidence="2 3" key="1">
    <citation type="submission" date="2019-08" db="EMBL/GenBank/DDBJ databases">
        <title>Whole genome of Aphis craccivora.</title>
        <authorList>
            <person name="Voronova N.V."/>
            <person name="Shulinski R.S."/>
            <person name="Bandarenka Y.V."/>
            <person name="Zhorov D.G."/>
            <person name="Warner D."/>
        </authorList>
    </citation>
    <scope>NUCLEOTIDE SEQUENCE [LARGE SCALE GENOMIC DNA]</scope>
    <source>
        <strain evidence="2">180601</strain>
        <tissue evidence="2">Whole Body</tissue>
    </source>
</reference>
<evidence type="ECO:0000313" key="3">
    <source>
        <dbReference type="Proteomes" id="UP000478052"/>
    </source>
</evidence>
<protein>
    <submittedName>
        <fullName evidence="2">Uncharacterized protein</fullName>
    </submittedName>
</protein>
<evidence type="ECO:0000256" key="1">
    <source>
        <dbReference type="SAM" id="MobiDB-lite"/>
    </source>
</evidence>
<evidence type="ECO:0000313" key="2">
    <source>
        <dbReference type="EMBL" id="KAF0752042.1"/>
    </source>
</evidence>
<comment type="caution">
    <text evidence="2">The sequence shown here is derived from an EMBL/GenBank/DDBJ whole genome shotgun (WGS) entry which is preliminary data.</text>
</comment>
<dbReference type="AlphaFoldDB" id="A0A6G0YAI1"/>
<proteinExistence type="predicted"/>